<gene>
    <name evidence="2" type="ORF">NTEN_LOCUS8625</name>
    <name evidence="3" type="ORF">NTEN_LOCUS8626</name>
</gene>
<evidence type="ECO:0000256" key="1">
    <source>
        <dbReference type="SAM" id="MobiDB-lite"/>
    </source>
</evidence>
<evidence type="ECO:0000313" key="2">
    <source>
        <dbReference type="EMBL" id="CAB0002879.1"/>
    </source>
</evidence>
<name>A0A6H5GIX3_9HEMI</name>
<dbReference type="AlphaFoldDB" id="A0A6H5GIX3"/>
<dbReference type="EMBL" id="CADCXU010013138">
    <property type="protein sequence ID" value="CAB0002879.1"/>
    <property type="molecule type" value="Genomic_DNA"/>
</dbReference>
<feature type="compositionally biased region" description="Polar residues" evidence="1">
    <location>
        <begin position="54"/>
        <end position="66"/>
    </location>
</feature>
<organism evidence="2 4">
    <name type="scientific">Nesidiocoris tenuis</name>
    <dbReference type="NCBI Taxonomy" id="355587"/>
    <lineage>
        <taxon>Eukaryota</taxon>
        <taxon>Metazoa</taxon>
        <taxon>Ecdysozoa</taxon>
        <taxon>Arthropoda</taxon>
        <taxon>Hexapoda</taxon>
        <taxon>Insecta</taxon>
        <taxon>Pterygota</taxon>
        <taxon>Neoptera</taxon>
        <taxon>Paraneoptera</taxon>
        <taxon>Hemiptera</taxon>
        <taxon>Heteroptera</taxon>
        <taxon>Panheteroptera</taxon>
        <taxon>Cimicomorpha</taxon>
        <taxon>Miridae</taxon>
        <taxon>Dicyphina</taxon>
        <taxon>Nesidiocoris</taxon>
    </lineage>
</organism>
<feature type="non-terminal residue" evidence="2">
    <location>
        <position position="66"/>
    </location>
</feature>
<accession>A0A6H5GIX3</accession>
<feature type="non-terminal residue" evidence="2">
    <location>
        <position position="1"/>
    </location>
</feature>
<evidence type="ECO:0000313" key="4">
    <source>
        <dbReference type="Proteomes" id="UP000479000"/>
    </source>
</evidence>
<feature type="region of interest" description="Disordered" evidence="1">
    <location>
        <begin position="41"/>
        <end position="66"/>
    </location>
</feature>
<reference evidence="2 4" key="1">
    <citation type="submission" date="2020-02" db="EMBL/GenBank/DDBJ databases">
        <authorList>
            <person name="Ferguson B K."/>
        </authorList>
    </citation>
    <scope>NUCLEOTIDE SEQUENCE [LARGE SCALE GENOMIC DNA]</scope>
</reference>
<keyword evidence="4" id="KW-1185">Reference proteome</keyword>
<dbReference type="EMBL" id="CADCXU010013139">
    <property type="protein sequence ID" value="CAB0002880.1"/>
    <property type="molecule type" value="Genomic_DNA"/>
</dbReference>
<sequence length="66" mass="6889">VVTNPRQSVPRTVQLCRGSGTECRGSANSVAISRQRSGVRGLVIPRPGGGVSRVQDNSSQNLSLAN</sequence>
<evidence type="ECO:0000313" key="3">
    <source>
        <dbReference type="EMBL" id="CAB0002880.1"/>
    </source>
</evidence>
<protein>
    <submittedName>
        <fullName evidence="2">Uncharacterized protein</fullName>
    </submittedName>
</protein>
<dbReference type="Proteomes" id="UP000479000">
    <property type="component" value="Unassembled WGS sequence"/>
</dbReference>
<proteinExistence type="predicted"/>